<feature type="binding site" evidence="13">
    <location>
        <position position="271"/>
    </location>
    <ligand>
        <name>ATP</name>
        <dbReference type="ChEBI" id="CHEBI:30616"/>
    </ligand>
</feature>
<dbReference type="GO" id="GO:0006423">
    <property type="term" value="P:cysteinyl-tRNA aminoacylation"/>
    <property type="evidence" value="ECO:0007669"/>
    <property type="project" value="UniProtKB-UniRule"/>
</dbReference>
<dbReference type="AlphaFoldDB" id="A0A0C7NN50"/>
<dbReference type="InterPro" id="IPR015803">
    <property type="entry name" value="Cys-tRNA-ligase"/>
</dbReference>
<feature type="binding site" evidence="13">
    <location>
        <position position="237"/>
    </location>
    <ligand>
        <name>Zn(2+)</name>
        <dbReference type="ChEBI" id="CHEBI:29105"/>
    </ligand>
</feature>
<keyword evidence="6 13" id="KW-0479">Metal-binding</keyword>
<evidence type="ECO:0000256" key="10">
    <source>
        <dbReference type="ARBA" id="ARBA00022917"/>
    </source>
</evidence>
<dbReference type="GO" id="GO:0004817">
    <property type="term" value="F:cysteine-tRNA ligase activity"/>
    <property type="evidence" value="ECO:0007669"/>
    <property type="project" value="UniProtKB-UniRule"/>
</dbReference>
<keyword evidence="16" id="KW-1185">Reference proteome</keyword>
<keyword evidence="9 13" id="KW-0067">ATP-binding</keyword>
<feature type="binding site" evidence="13">
    <location>
        <position position="31"/>
    </location>
    <ligand>
        <name>Zn(2+)</name>
        <dbReference type="ChEBI" id="CHEBI:29105"/>
    </ligand>
</feature>
<dbReference type="Pfam" id="PF09190">
    <property type="entry name" value="DALR_2"/>
    <property type="match status" value="1"/>
</dbReference>
<comment type="similarity">
    <text evidence="2 13">Belongs to the class-I aminoacyl-tRNA synthetase family.</text>
</comment>
<dbReference type="PANTHER" id="PTHR10890:SF3">
    <property type="entry name" value="CYSTEINE--TRNA LIGASE, CYTOPLASMIC"/>
    <property type="match status" value="1"/>
</dbReference>
<keyword evidence="7 13" id="KW-0547">Nucleotide-binding</keyword>
<protein>
    <recommendedName>
        <fullName evidence="13">Cysteine--tRNA ligase</fullName>
        <ecNumber evidence="13">6.1.1.16</ecNumber>
    </recommendedName>
    <alternativeName>
        <fullName evidence="13">Cysteinyl-tRNA synthetase</fullName>
        <shortName evidence="13">CysRS</shortName>
    </alternativeName>
</protein>
<evidence type="ECO:0000256" key="1">
    <source>
        <dbReference type="ARBA" id="ARBA00004496"/>
    </source>
</evidence>
<dbReference type="Pfam" id="PF01406">
    <property type="entry name" value="tRNA-synt_1e"/>
    <property type="match status" value="1"/>
</dbReference>
<dbReference type="SUPFAM" id="SSF47323">
    <property type="entry name" value="Anticodon-binding domain of a subclass of class I aminoacyl-tRNA synthetases"/>
    <property type="match status" value="1"/>
</dbReference>
<feature type="short sequence motif" description="'KMSKS' region" evidence="13">
    <location>
        <begin position="268"/>
        <end position="272"/>
    </location>
</feature>
<evidence type="ECO:0000256" key="2">
    <source>
        <dbReference type="ARBA" id="ARBA00005594"/>
    </source>
</evidence>
<evidence type="ECO:0000256" key="4">
    <source>
        <dbReference type="ARBA" id="ARBA00022490"/>
    </source>
</evidence>
<dbReference type="SUPFAM" id="SSF52374">
    <property type="entry name" value="Nucleotidylyl transferase"/>
    <property type="match status" value="1"/>
</dbReference>
<dbReference type="GO" id="GO:0005829">
    <property type="term" value="C:cytosol"/>
    <property type="evidence" value="ECO:0007669"/>
    <property type="project" value="TreeGrafter"/>
</dbReference>
<keyword evidence="10 13" id="KW-0648">Protein biosynthesis</keyword>
<evidence type="ECO:0000256" key="11">
    <source>
        <dbReference type="ARBA" id="ARBA00023146"/>
    </source>
</evidence>
<dbReference type="PATRIC" id="fig|1006576.9.peg.5"/>
<dbReference type="InterPro" id="IPR015273">
    <property type="entry name" value="Cys-tRNA-synt_Ia_DALR"/>
</dbReference>
<evidence type="ECO:0000256" key="7">
    <source>
        <dbReference type="ARBA" id="ARBA00022741"/>
    </source>
</evidence>
<evidence type="ECO:0000259" key="14">
    <source>
        <dbReference type="SMART" id="SM00840"/>
    </source>
</evidence>
<dbReference type="InterPro" id="IPR024909">
    <property type="entry name" value="Cys-tRNA/MSH_ligase"/>
</dbReference>
<keyword evidence="8 13" id="KW-0862">Zinc</keyword>
<comment type="catalytic activity">
    <reaction evidence="12 13">
        <text>tRNA(Cys) + L-cysteine + ATP = L-cysteinyl-tRNA(Cys) + AMP + diphosphate</text>
        <dbReference type="Rhea" id="RHEA:17773"/>
        <dbReference type="Rhea" id="RHEA-COMP:9661"/>
        <dbReference type="Rhea" id="RHEA-COMP:9679"/>
        <dbReference type="ChEBI" id="CHEBI:30616"/>
        <dbReference type="ChEBI" id="CHEBI:33019"/>
        <dbReference type="ChEBI" id="CHEBI:35235"/>
        <dbReference type="ChEBI" id="CHEBI:78442"/>
        <dbReference type="ChEBI" id="CHEBI:78517"/>
        <dbReference type="ChEBI" id="CHEBI:456215"/>
        <dbReference type="EC" id="6.1.1.16"/>
    </reaction>
</comment>
<dbReference type="PRINTS" id="PR00983">
    <property type="entry name" value="TRNASYNTHCYS"/>
</dbReference>
<dbReference type="GO" id="GO:0008270">
    <property type="term" value="F:zinc ion binding"/>
    <property type="evidence" value="ECO:0007669"/>
    <property type="project" value="UniProtKB-UniRule"/>
</dbReference>
<dbReference type="EC" id="6.1.1.16" evidence="13"/>
<comment type="cofactor">
    <cofactor evidence="13">
        <name>Zn(2+)</name>
        <dbReference type="ChEBI" id="CHEBI:29105"/>
    </cofactor>
    <text evidence="13">Binds 1 zinc ion per subunit.</text>
</comment>
<dbReference type="SMART" id="SM00840">
    <property type="entry name" value="DALR_2"/>
    <property type="match status" value="1"/>
</dbReference>
<dbReference type="STRING" id="1006576.DTL3_0005"/>
<feature type="domain" description="Cysteinyl-tRNA synthetase class Ia DALR" evidence="14">
    <location>
        <begin position="356"/>
        <end position="414"/>
    </location>
</feature>
<keyword evidence="11 13" id="KW-0030">Aminoacyl-tRNA synthetase</keyword>
<sequence length="474" mass="55331">MNYKIKIYDTLLGKVVDFIPLKEDEVKIYLCGPTVYNLIHIGNARPIITFDAYRRFLEYIGYKVTIVQNFTDIDDKIINQAYKEQVSFDKIAKRYIIEYWKDMVALKVRAFNFHPKTSNYIEEIICYIDNLIKKGFAYTAENGDVYFNVRKLTNYGELSHRNTKDLISGSRIEISEYKKDPLDFALWKSSKEGEPFWVSPWGKGRPGWHIECTVMATELLGDAFDIHAGGNDLIFPHHENERAQAIASEKQFAKYWMHNGMIQLSQNKMSKSLGNVWLVRDLLKQFDSDVLKVFIFSKHYRAPIDVNEELLRSQEISVKRVRQSLKESEEYFQGVVPYSKEGEYFKEQEHYLLEQLSNDFNTPSAMARLFDLSRELNKALKSKNDTMIIDNYYLIKNVYGSVFGIFESDAEIEMHEVDAENIIKILLEVRSSLRDNKLYELSDYIRDSLQEIGIELKDTPEGTKYIFKSGKSEA</sequence>
<evidence type="ECO:0000256" key="13">
    <source>
        <dbReference type="HAMAP-Rule" id="MF_00041"/>
    </source>
</evidence>
<dbReference type="Gene3D" id="3.40.50.620">
    <property type="entry name" value="HUPs"/>
    <property type="match status" value="1"/>
</dbReference>
<reference evidence="16" key="1">
    <citation type="submission" date="2014-11" db="EMBL/GenBank/DDBJ databases">
        <authorList>
            <person name="Wibberg D."/>
        </authorList>
    </citation>
    <scope>NUCLEOTIDE SEQUENCE [LARGE SCALE GENOMIC DNA]</scope>
    <source>
        <strain evidence="16">L3</strain>
    </source>
</reference>
<dbReference type="KEGG" id="dtn:DTL3_0005"/>
<dbReference type="GO" id="GO:0005524">
    <property type="term" value="F:ATP binding"/>
    <property type="evidence" value="ECO:0007669"/>
    <property type="project" value="UniProtKB-UniRule"/>
</dbReference>
<evidence type="ECO:0000256" key="8">
    <source>
        <dbReference type="ARBA" id="ARBA00022833"/>
    </source>
</evidence>
<comment type="subcellular location">
    <subcellularLocation>
        <location evidence="1 13">Cytoplasm</location>
    </subcellularLocation>
</comment>
<evidence type="ECO:0000256" key="12">
    <source>
        <dbReference type="ARBA" id="ARBA00047398"/>
    </source>
</evidence>
<feature type="binding site" evidence="13">
    <location>
        <position position="241"/>
    </location>
    <ligand>
        <name>Zn(2+)</name>
        <dbReference type="ChEBI" id="CHEBI:29105"/>
    </ligand>
</feature>
<accession>A0A0C7NN50</accession>
<name>A0A0C7NN50_DEFTU</name>
<keyword evidence="5 13" id="KW-0436">Ligase</keyword>
<evidence type="ECO:0000313" key="15">
    <source>
        <dbReference type="EMBL" id="CEP77342.1"/>
    </source>
</evidence>
<organism evidence="15 16">
    <name type="scientific">Defluviitoga tunisiensis</name>
    <dbReference type="NCBI Taxonomy" id="1006576"/>
    <lineage>
        <taxon>Bacteria</taxon>
        <taxon>Thermotogati</taxon>
        <taxon>Thermotogota</taxon>
        <taxon>Thermotogae</taxon>
        <taxon>Petrotogales</taxon>
        <taxon>Petrotogaceae</taxon>
        <taxon>Defluviitoga</taxon>
    </lineage>
</organism>
<feature type="binding site" evidence="13">
    <location>
        <position position="212"/>
    </location>
    <ligand>
        <name>Zn(2+)</name>
        <dbReference type="ChEBI" id="CHEBI:29105"/>
    </ligand>
</feature>
<dbReference type="InterPro" id="IPR014729">
    <property type="entry name" value="Rossmann-like_a/b/a_fold"/>
</dbReference>
<comment type="subunit">
    <text evidence="3 13">Monomer.</text>
</comment>
<dbReference type="HAMAP" id="MF_00041">
    <property type="entry name" value="Cys_tRNA_synth"/>
    <property type="match status" value="1"/>
</dbReference>
<evidence type="ECO:0000256" key="5">
    <source>
        <dbReference type="ARBA" id="ARBA00022598"/>
    </source>
</evidence>
<dbReference type="NCBIfam" id="TIGR00435">
    <property type="entry name" value="cysS"/>
    <property type="match status" value="1"/>
</dbReference>
<dbReference type="HOGENOM" id="CLU_013528_0_1_0"/>
<dbReference type="Proteomes" id="UP000032809">
    <property type="component" value="Chromosome I"/>
</dbReference>
<feature type="short sequence motif" description="'HIGH' region" evidence="13">
    <location>
        <begin position="33"/>
        <end position="43"/>
    </location>
</feature>
<dbReference type="InterPro" id="IPR009080">
    <property type="entry name" value="tRNAsynth_Ia_anticodon-bd"/>
</dbReference>
<dbReference type="CDD" id="cd00672">
    <property type="entry name" value="CysRS_core"/>
    <property type="match status" value="1"/>
</dbReference>
<dbReference type="Gene3D" id="1.20.120.1910">
    <property type="entry name" value="Cysteine-tRNA ligase, C-terminal anti-codon recognition domain"/>
    <property type="match status" value="1"/>
</dbReference>
<evidence type="ECO:0000256" key="9">
    <source>
        <dbReference type="ARBA" id="ARBA00022840"/>
    </source>
</evidence>
<evidence type="ECO:0000256" key="3">
    <source>
        <dbReference type="ARBA" id="ARBA00011245"/>
    </source>
</evidence>
<dbReference type="FunFam" id="3.40.50.620:FF:000068">
    <property type="entry name" value="Cysteine--tRNA ligase"/>
    <property type="match status" value="1"/>
</dbReference>
<evidence type="ECO:0000256" key="6">
    <source>
        <dbReference type="ARBA" id="ARBA00022723"/>
    </source>
</evidence>
<gene>
    <name evidence="13 15" type="primary">cysS</name>
    <name evidence="15" type="ORF">DTL3_0005</name>
</gene>
<dbReference type="EMBL" id="LN824141">
    <property type="protein sequence ID" value="CEP77342.1"/>
    <property type="molecule type" value="Genomic_DNA"/>
</dbReference>
<dbReference type="PANTHER" id="PTHR10890">
    <property type="entry name" value="CYSTEINYL-TRNA SYNTHETASE"/>
    <property type="match status" value="1"/>
</dbReference>
<keyword evidence="4 13" id="KW-0963">Cytoplasm</keyword>
<proteinExistence type="inferred from homology"/>
<evidence type="ECO:0000313" key="16">
    <source>
        <dbReference type="Proteomes" id="UP000032809"/>
    </source>
</evidence>
<dbReference type="InterPro" id="IPR032678">
    <property type="entry name" value="tRNA-synt_1_cat_dom"/>
</dbReference>